<gene>
    <name evidence="2" type="ORF">DO021_20250</name>
    <name evidence="1" type="ORF">EYB58_16905</name>
</gene>
<evidence type="ECO:0000313" key="2">
    <source>
        <dbReference type="EMBL" id="RAM00223.1"/>
    </source>
</evidence>
<dbReference type="EMBL" id="CP036313">
    <property type="protein sequence ID" value="QBH14456.1"/>
    <property type="molecule type" value="Genomic_DNA"/>
</dbReference>
<evidence type="ECO:0000313" key="4">
    <source>
        <dbReference type="Proteomes" id="UP000293902"/>
    </source>
</evidence>
<reference evidence="1 4" key="2">
    <citation type="submission" date="2019-02" db="EMBL/GenBank/DDBJ databases">
        <title>Complete genome sequence of Desulfobacter hydrogenophilus AcRS1.</title>
        <authorList>
            <person name="Marietou A."/>
            <person name="Lund M.B."/>
            <person name="Marshall I.P.G."/>
            <person name="Schreiber L."/>
            <person name="Jorgensen B."/>
        </authorList>
    </citation>
    <scope>NUCLEOTIDE SEQUENCE [LARGE SCALE GENOMIC DNA]</scope>
    <source>
        <strain evidence="1 4">AcRS1</strain>
    </source>
</reference>
<dbReference type="Proteomes" id="UP000293902">
    <property type="component" value="Chromosome"/>
</dbReference>
<evidence type="ECO:0000313" key="3">
    <source>
        <dbReference type="Proteomes" id="UP000248798"/>
    </source>
</evidence>
<sequence length="276" mass="30517">MDRNFLITVSDQKSALDGVRFVGDFFQDKTNIKSTLLYTATQDFMDGDSLENQKDSLLTKGEEALRHAGAILMEKGFLKSNVSYNPLTPKFSTVDDIIQEAEKGGYDAVALGRRGISMLEQSFEESMSAKLLKKTGFPLWLCNASETVGNDVLLYLDGSDASIQMADHVGVVLAKSTSHCINLLAPEYVFLDSSLMDQYRLILSRNNLDLNRIKTQLPVSSNPAQQILKLTEKKAYAAVALGRAGSENNMISRLFKGPVCSVLFKKMKYSSLWLCG</sequence>
<evidence type="ECO:0000313" key="1">
    <source>
        <dbReference type="EMBL" id="QBH14456.1"/>
    </source>
</evidence>
<dbReference type="SUPFAM" id="SSF52402">
    <property type="entry name" value="Adenine nucleotide alpha hydrolases-like"/>
    <property type="match status" value="1"/>
</dbReference>
<dbReference type="CDD" id="cd00293">
    <property type="entry name" value="USP-like"/>
    <property type="match status" value="1"/>
</dbReference>
<protein>
    <submittedName>
        <fullName evidence="1">Universal stress protein</fullName>
    </submittedName>
</protein>
<reference evidence="2 3" key="1">
    <citation type="submission" date="2018-06" db="EMBL/GenBank/DDBJ databases">
        <title>Complete Genome Sequence of Desulfobacter hydrogenophilus (DSM3380).</title>
        <authorList>
            <person name="Marietou A."/>
            <person name="Schreiber L."/>
            <person name="Marshall I."/>
            <person name="Jorgensen B."/>
        </authorList>
    </citation>
    <scope>NUCLEOTIDE SEQUENCE [LARGE SCALE GENOMIC DNA]</scope>
    <source>
        <strain evidence="2 3">DSM 3380</strain>
    </source>
</reference>
<proteinExistence type="predicted"/>
<dbReference type="AlphaFoldDB" id="A0A328FAV6"/>
<name>A0A328FAV6_9BACT</name>
<dbReference type="Proteomes" id="UP000248798">
    <property type="component" value="Unassembled WGS sequence"/>
</dbReference>
<dbReference type="RefSeq" id="WP_111960058.1">
    <property type="nucleotide sequence ID" value="NZ_CP036313.1"/>
</dbReference>
<dbReference type="Gene3D" id="3.40.50.12370">
    <property type="match status" value="1"/>
</dbReference>
<keyword evidence="4" id="KW-1185">Reference proteome</keyword>
<dbReference type="OrthoDB" id="5430193at2"/>
<organism evidence="2 3">
    <name type="scientific">Desulfobacter hydrogenophilus</name>
    <dbReference type="NCBI Taxonomy" id="2291"/>
    <lineage>
        <taxon>Bacteria</taxon>
        <taxon>Pseudomonadati</taxon>
        <taxon>Thermodesulfobacteriota</taxon>
        <taxon>Desulfobacteria</taxon>
        <taxon>Desulfobacterales</taxon>
        <taxon>Desulfobacteraceae</taxon>
        <taxon>Desulfobacter</taxon>
    </lineage>
</organism>
<accession>A0A328FAV6</accession>
<dbReference type="EMBL" id="QLNI01000057">
    <property type="protein sequence ID" value="RAM00223.1"/>
    <property type="molecule type" value="Genomic_DNA"/>
</dbReference>